<accession>A0A834XHL8</accession>
<dbReference type="EMBL" id="JAAIUW010000001">
    <property type="protein sequence ID" value="KAF7844086.1"/>
    <property type="molecule type" value="Genomic_DNA"/>
</dbReference>
<keyword evidence="3" id="KW-1185">Reference proteome</keyword>
<dbReference type="PANTHER" id="PTHR45786:SF80">
    <property type="entry name" value="HELITRON HELICASE-LIKE DOMAIN-CONTAINING PROTEIN"/>
    <property type="match status" value="1"/>
</dbReference>
<dbReference type="PANTHER" id="PTHR45786">
    <property type="entry name" value="DNA BINDING PROTEIN-LIKE"/>
    <property type="match status" value="1"/>
</dbReference>
<evidence type="ECO:0000313" key="2">
    <source>
        <dbReference type="EMBL" id="KAF7844086.1"/>
    </source>
</evidence>
<name>A0A834XHL8_9FABA</name>
<comment type="caution">
    <text evidence="2">The sequence shown here is derived from an EMBL/GenBank/DDBJ whole genome shotgun (WGS) entry which is preliminary data.</text>
</comment>
<protein>
    <recommendedName>
        <fullName evidence="1">Helitron helicase-like domain-containing protein</fullName>
    </recommendedName>
</protein>
<gene>
    <name evidence="2" type="ORF">G2W53_000991</name>
</gene>
<sequence length="274" mass="30785">MRLKLVDTSGQYIRMYNHIFAFTSMGVHLDGDLANGREGVYSFRAQGAIYHKIGGFLPSSNERPRFLQLYIYDTNNEIHNRVAENSTFNIELVERLRSILDNRPQYNLPTASESIAIIVGGEEAGQLNGKDIVVQSNSGHLMNVPDTVGYYDPLQYPLLLPCGTYGWDVNTENGAASRTKVTCRDYYSYMLQIRDGRDNLFLRGCRLLQQYAVDIFSENENSEVSLGHLGRRIILPSSIVGPPRDMSERFQDAILVVGVSGKPDLFLTMTCNPS</sequence>
<dbReference type="OrthoDB" id="1639296at2759"/>
<dbReference type="Pfam" id="PF14214">
    <property type="entry name" value="Helitron_like_N"/>
    <property type="match status" value="1"/>
</dbReference>
<feature type="domain" description="Helitron helicase-like" evidence="1">
    <location>
        <begin position="219"/>
        <end position="273"/>
    </location>
</feature>
<dbReference type="InterPro" id="IPR025476">
    <property type="entry name" value="Helitron_helicase-like"/>
</dbReference>
<evidence type="ECO:0000313" key="3">
    <source>
        <dbReference type="Proteomes" id="UP000634136"/>
    </source>
</evidence>
<dbReference type="Proteomes" id="UP000634136">
    <property type="component" value="Unassembled WGS sequence"/>
</dbReference>
<organism evidence="2 3">
    <name type="scientific">Senna tora</name>
    <dbReference type="NCBI Taxonomy" id="362788"/>
    <lineage>
        <taxon>Eukaryota</taxon>
        <taxon>Viridiplantae</taxon>
        <taxon>Streptophyta</taxon>
        <taxon>Embryophyta</taxon>
        <taxon>Tracheophyta</taxon>
        <taxon>Spermatophyta</taxon>
        <taxon>Magnoliopsida</taxon>
        <taxon>eudicotyledons</taxon>
        <taxon>Gunneridae</taxon>
        <taxon>Pentapetalae</taxon>
        <taxon>rosids</taxon>
        <taxon>fabids</taxon>
        <taxon>Fabales</taxon>
        <taxon>Fabaceae</taxon>
        <taxon>Caesalpinioideae</taxon>
        <taxon>Cassia clade</taxon>
        <taxon>Senna</taxon>
    </lineage>
</organism>
<dbReference type="AlphaFoldDB" id="A0A834XHL8"/>
<proteinExistence type="predicted"/>
<reference evidence="2" key="1">
    <citation type="submission" date="2020-09" db="EMBL/GenBank/DDBJ databases">
        <title>Genome-Enabled Discovery of Anthraquinone Biosynthesis in Senna tora.</title>
        <authorList>
            <person name="Kang S.-H."/>
            <person name="Pandey R.P."/>
            <person name="Lee C.-M."/>
            <person name="Sim J.-S."/>
            <person name="Jeong J.-T."/>
            <person name="Choi B.-S."/>
            <person name="Jung M."/>
            <person name="Ginzburg D."/>
            <person name="Zhao K."/>
            <person name="Won S.Y."/>
            <person name="Oh T.-J."/>
            <person name="Yu Y."/>
            <person name="Kim N.-H."/>
            <person name="Lee O.R."/>
            <person name="Lee T.-H."/>
            <person name="Bashyal P."/>
            <person name="Kim T.-S."/>
            <person name="Lee W.-H."/>
            <person name="Kawkins C."/>
            <person name="Kim C.-K."/>
            <person name="Kim J.S."/>
            <person name="Ahn B.O."/>
            <person name="Rhee S.Y."/>
            <person name="Sohng J.K."/>
        </authorList>
    </citation>
    <scope>NUCLEOTIDE SEQUENCE</scope>
    <source>
        <tissue evidence="2">Leaf</tissue>
    </source>
</reference>
<evidence type="ECO:0000259" key="1">
    <source>
        <dbReference type="Pfam" id="PF14214"/>
    </source>
</evidence>